<dbReference type="Gene3D" id="3.40.30.10">
    <property type="entry name" value="Glutaredoxin"/>
    <property type="match status" value="1"/>
</dbReference>
<dbReference type="InterPro" id="IPR036249">
    <property type="entry name" value="Thioredoxin-like_sf"/>
</dbReference>
<proteinExistence type="predicted"/>
<evidence type="ECO:0000313" key="3">
    <source>
        <dbReference type="Proteomes" id="UP000440978"/>
    </source>
</evidence>
<gene>
    <name evidence="2" type="ORF">GMB86_04140</name>
</gene>
<organism evidence="2 3">
    <name type="scientific">Terrilactibacillus tamarindi</name>
    <dbReference type="NCBI Taxonomy" id="2599694"/>
    <lineage>
        <taxon>Bacteria</taxon>
        <taxon>Bacillati</taxon>
        <taxon>Bacillota</taxon>
        <taxon>Bacilli</taxon>
        <taxon>Bacillales</taxon>
        <taxon>Bacillaceae</taxon>
        <taxon>Terrilactibacillus</taxon>
    </lineage>
</organism>
<sequence>MISIETNEKFEEVIQSPDTIIVKFQAGWCPDCKRLDMFIDDIIKDYNFEWFDVNRDNFPELAEKYEVMGIPSLLAFKNGQKIAHLHSANAKTPEDVRHYLDGVDKLAVK</sequence>
<evidence type="ECO:0000313" key="2">
    <source>
        <dbReference type="EMBL" id="MTT31205.1"/>
    </source>
</evidence>
<dbReference type="Pfam" id="PF00085">
    <property type="entry name" value="Thioredoxin"/>
    <property type="match status" value="1"/>
</dbReference>
<dbReference type="CDD" id="cd02947">
    <property type="entry name" value="TRX_family"/>
    <property type="match status" value="1"/>
</dbReference>
<dbReference type="AlphaFoldDB" id="A0A6N8CQI5"/>
<protein>
    <submittedName>
        <fullName evidence="2">Thiol reductase thioredoxin</fullName>
    </submittedName>
</protein>
<feature type="domain" description="Thioredoxin" evidence="1">
    <location>
        <begin position="1"/>
        <end position="105"/>
    </location>
</feature>
<dbReference type="Proteomes" id="UP000440978">
    <property type="component" value="Unassembled WGS sequence"/>
</dbReference>
<name>A0A6N8CQI5_9BACI</name>
<evidence type="ECO:0000259" key="1">
    <source>
        <dbReference type="PROSITE" id="PS51352"/>
    </source>
</evidence>
<dbReference type="InterPro" id="IPR050620">
    <property type="entry name" value="Thioredoxin_H-type-like"/>
</dbReference>
<reference evidence="2 3" key="1">
    <citation type="submission" date="2019-11" db="EMBL/GenBank/DDBJ databases">
        <title>Terrilactibacillus tamarindus sp. nov. BCM23-1 isolated from bark of Tamarindus indica.</title>
        <authorList>
            <person name="Kingkaew E."/>
            <person name="Tanasupawat S."/>
        </authorList>
    </citation>
    <scope>NUCLEOTIDE SEQUENCE [LARGE SCALE GENOMIC DNA]</scope>
    <source>
        <strain evidence="2 3">BCM23-1</strain>
    </source>
</reference>
<dbReference type="PANTHER" id="PTHR10438:SF468">
    <property type="entry name" value="THIOREDOXIN-1-RELATED"/>
    <property type="match status" value="1"/>
</dbReference>
<comment type="caution">
    <text evidence="2">The sequence shown here is derived from an EMBL/GenBank/DDBJ whole genome shotgun (WGS) entry which is preliminary data.</text>
</comment>
<dbReference type="OrthoDB" id="7629852at2"/>
<dbReference type="EMBL" id="WNHB01000005">
    <property type="protein sequence ID" value="MTT31205.1"/>
    <property type="molecule type" value="Genomic_DNA"/>
</dbReference>
<dbReference type="InterPro" id="IPR013766">
    <property type="entry name" value="Thioredoxin_domain"/>
</dbReference>
<dbReference type="PROSITE" id="PS51352">
    <property type="entry name" value="THIOREDOXIN_2"/>
    <property type="match status" value="1"/>
</dbReference>
<dbReference type="RefSeq" id="WP_155217114.1">
    <property type="nucleotide sequence ID" value="NZ_WNHB01000005.1"/>
</dbReference>
<accession>A0A6N8CQI5</accession>
<keyword evidence="3" id="KW-1185">Reference proteome</keyword>
<dbReference type="PANTHER" id="PTHR10438">
    <property type="entry name" value="THIOREDOXIN"/>
    <property type="match status" value="1"/>
</dbReference>
<dbReference type="SUPFAM" id="SSF52833">
    <property type="entry name" value="Thioredoxin-like"/>
    <property type="match status" value="1"/>
</dbReference>